<dbReference type="GO" id="GO:0006754">
    <property type="term" value="P:ATP biosynthetic process"/>
    <property type="evidence" value="ECO:0007669"/>
    <property type="project" value="TreeGrafter"/>
</dbReference>
<protein>
    <submittedName>
        <fullName evidence="3">NUDIX domain protein</fullName>
    </submittedName>
</protein>
<dbReference type="GO" id="GO:0006167">
    <property type="term" value="P:AMP biosynthetic process"/>
    <property type="evidence" value="ECO:0007669"/>
    <property type="project" value="TreeGrafter"/>
</dbReference>
<dbReference type="AlphaFoldDB" id="A0A517Y668"/>
<proteinExistence type="predicted"/>
<dbReference type="InterPro" id="IPR051325">
    <property type="entry name" value="Nudix_hydrolase_domain"/>
</dbReference>
<keyword evidence="4" id="KW-1185">Reference proteome</keyword>
<dbReference type="Proteomes" id="UP000315017">
    <property type="component" value="Chromosome"/>
</dbReference>
<dbReference type="RefSeq" id="WP_238397673.1">
    <property type="nucleotide sequence ID" value="NZ_CP036274.1"/>
</dbReference>
<dbReference type="PANTHER" id="PTHR21340:SF0">
    <property type="entry name" value="BIS(5'-NUCLEOSYL)-TETRAPHOSPHATASE [ASYMMETRICAL]"/>
    <property type="match status" value="1"/>
</dbReference>
<sequence length="160" mass="18079">MWANRMLLREKWPQFDDRRGTSKLSAGLLMYRQLDEQLLVFLVHPSGPYLRNQDLGTWSVPKGEIEPGEVVLNAACRRFTEEVGVPAFGPFIPLGPAYERSGNVVHSWAFEAGSEPAGGECNSREVDRAEWFTPEAAKLRIDPAQAWWIDEVVARVRPGR</sequence>
<evidence type="ECO:0000313" key="4">
    <source>
        <dbReference type="Proteomes" id="UP000315017"/>
    </source>
</evidence>
<dbReference type="KEGG" id="aagg:ETAA8_07930"/>
<dbReference type="InterPro" id="IPR015797">
    <property type="entry name" value="NUDIX_hydrolase-like_dom_sf"/>
</dbReference>
<organism evidence="3 4">
    <name type="scientific">Anatilimnocola aggregata</name>
    <dbReference type="NCBI Taxonomy" id="2528021"/>
    <lineage>
        <taxon>Bacteria</taxon>
        <taxon>Pseudomonadati</taxon>
        <taxon>Planctomycetota</taxon>
        <taxon>Planctomycetia</taxon>
        <taxon>Pirellulales</taxon>
        <taxon>Pirellulaceae</taxon>
        <taxon>Anatilimnocola</taxon>
    </lineage>
</organism>
<gene>
    <name evidence="3" type="ORF">ETAA8_07930</name>
</gene>
<dbReference type="InterPro" id="IPR000086">
    <property type="entry name" value="NUDIX_hydrolase_dom"/>
</dbReference>
<dbReference type="Gene3D" id="3.90.79.10">
    <property type="entry name" value="Nucleoside Triphosphate Pyrophosphohydrolase"/>
    <property type="match status" value="1"/>
</dbReference>
<evidence type="ECO:0000313" key="3">
    <source>
        <dbReference type="EMBL" id="QDU25723.1"/>
    </source>
</evidence>
<reference evidence="3 4" key="1">
    <citation type="submission" date="2019-02" db="EMBL/GenBank/DDBJ databases">
        <title>Deep-cultivation of Planctomycetes and their phenomic and genomic characterization uncovers novel biology.</title>
        <authorList>
            <person name="Wiegand S."/>
            <person name="Jogler M."/>
            <person name="Boedeker C."/>
            <person name="Pinto D."/>
            <person name="Vollmers J."/>
            <person name="Rivas-Marin E."/>
            <person name="Kohn T."/>
            <person name="Peeters S.H."/>
            <person name="Heuer A."/>
            <person name="Rast P."/>
            <person name="Oberbeckmann S."/>
            <person name="Bunk B."/>
            <person name="Jeske O."/>
            <person name="Meyerdierks A."/>
            <person name="Storesund J.E."/>
            <person name="Kallscheuer N."/>
            <person name="Luecker S."/>
            <person name="Lage O.M."/>
            <person name="Pohl T."/>
            <person name="Merkel B.J."/>
            <person name="Hornburger P."/>
            <person name="Mueller R.-W."/>
            <person name="Bruemmer F."/>
            <person name="Labrenz M."/>
            <person name="Spormann A.M."/>
            <person name="Op den Camp H."/>
            <person name="Overmann J."/>
            <person name="Amann R."/>
            <person name="Jetten M.S.M."/>
            <person name="Mascher T."/>
            <person name="Medema M.H."/>
            <person name="Devos D.P."/>
            <person name="Kaster A.-K."/>
            <person name="Ovreas L."/>
            <person name="Rohde M."/>
            <person name="Galperin M.Y."/>
            <person name="Jogler C."/>
        </authorList>
    </citation>
    <scope>NUCLEOTIDE SEQUENCE [LARGE SCALE GENOMIC DNA]</scope>
    <source>
        <strain evidence="3 4">ETA_A8</strain>
    </source>
</reference>
<name>A0A517Y668_9BACT</name>
<dbReference type="PROSITE" id="PS51462">
    <property type="entry name" value="NUDIX"/>
    <property type="match status" value="1"/>
</dbReference>
<dbReference type="GO" id="GO:0004081">
    <property type="term" value="F:bis(5'-nucleosyl)-tetraphosphatase (asymmetrical) activity"/>
    <property type="evidence" value="ECO:0007669"/>
    <property type="project" value="TreeGrafter"/>
</dbReference>
<feature type="domain" description="Nudix hydrolase" evidence="2">
    <location>
        <begin position="21"/>
        <end position="155"/>
    </location>
</feature>
<evidence type="ECO:0000259" key="2">
    <source>
        <dbReference type="PROSITE" id="PS51462"/>
    </source>
</evidence>
<evidence type="ECO:0000256" key="1">
    <source>
        <dbReference type="ARBA" id="ARBA00022801"/>
    </source>
</evidence>
<keyword evidence="1" id="KW-0378">Hydrolase</keyword>
<dbReference type="PANTHER" id="PTHR21340">
    <property type="entry name" value="DIADENOSINE 5,5-P1,P4-TETRAPHOSPHATE PYROPHOSPHOHYDROLASE MUTT"/>
    <property type="match status" value="1"/>
</dbReference>
<dbReference type="EMBL" id="CP036274">
    <property type="protein sequence ID" value="QDU25723.1"/>
    <property type="molecule type" value="Genomic_DNA"/>
</dbReference>
<dbReference type="SUPFAM" id="SSF55811">
    <property type="entry name" value="Nudix"/>
    <property type="match status" value="1"/>
</dbReference>
<accession>A0A517Y668</accession>
<dbReference type="Pfam" id="PF00293">
    <property type="entry name" value="NUDIX"/>
    <property type="match status" value="1"/>
</dbReference>